<name>A0ABW2Z0J1_9SPHI</name>
<sequence length="621" mass="69518">MKLKVFFLSIVVLSLLIGCKKEQSAPVAQKTGNLTGVITNSYGQPIEGAQVSLDSYSTVSTYNGSYSFNDKPVKKYSLTVSKSSYLTKIESIDIVENKTIEKKIVLEAGEPYLNISETTFKANPNGSGFYVQVLSNVDWMVQIGSKWISSEKTVGKGNERITISYATNDNSSNRTDTVYFISGNIKKSLVISQSVLLKLSSFEGIIGNGEMNILDSVHLSFNKPISTITIQSNFGLCVTDIKYTLANSNEDVYFSYGCAKLGDSFPFTITATDAEGGRLVSNVNVPFYKFKRTITGFITDYILVNQEKEMIIAAYNPSKLIRYSIEKDSVLQTYDLSNAISPVKLSYNPYDGKVYIMGSDPSIDHRDITVNRSDIYTLNLTSGQVVKALTINPSVNDSQSLPYNIPYGIGFTRSGHGVLLIHSKYSSGITWRLIDCTNNYAVSEYPYPISDAEYLDGVYMNFDQTKLIFTQTYTGSCNYGIFDGGTQKMSIIRPSSVTRSVFITPSRKDDKIYFGQLYDQFIMDPKGNMSQISYIDNRVNASADFSYRAGENNFIYFCEENYLKILDYSRSKTIMWCDMTYGAKKFTSTVNGKLAIAYKQNQDLTSSFYVFDINSLYRHTK</sequence>
<comment type="caution">
    <text evidence="1">The sequence shown here is derived from an EMBL/GenBank/DDBJ whole genome shotgun (WGS) entry which is preliminary data.</text>
</comment>
<dbReference type="Gene3D" id="2.60.40.10">
    <property type="entry name" value="Immunoglobulins"/>
    <property type="match status" value="1"/>
</dbReference>
<dbReference type="Pfam" id="PF13620">
    <property type="entry name" value="CarboxypepD_reg"/>
    <property type="match status" value="1"/>
</dbReference>
<dbReference type="InterPro" id="IPR024361">
    <property type="entry name" value="BACON"/>
</dbReference>
<accession>A0ABW2Z0J1</accession>
<proteinExistence type="predicted"/>
<dbReference type="Proteomes" id="UP001596958">
    <property type="component" value="Unassembled WGS sequence"/>
</dbReference>
<dbReference type="InterPro" id="IPR008969">
    <property type="entry name" value="CarboxyPept-like_regulatory"/>
</dbReference>
<gene>
    <name evidence="1" type="ORF">ACFQZS_18890</name>
</gene>
<dbReference type="SUPFAM" id="SSF101898">
    <property type="entry name" value="NHL repeat"/>
    <property type="match status" value="1"/>
</dbReference>
<evidence type="ECO:0000313" key="1">
    <source>
        <dbReference type="EMBL" id="MFD0752228.1"/>
    </source>
</evidence>
<evidence type="ECO:0000313" key="2">
    <source>
        <dbReference type="Proteomes" id="UP001596958"/>
    </source>
</evidence>
<dbReference type="Gene3D" id="2.60.40.1120">
    <property type="entry name" value="Carboxypeptidase-like, regulatory domain"/>
    <property type="match status" value="1"/>
</dbReference>
<dbReference type="CDD" id="cd14948">
    <property type="entry name" value="BACON"/>
    <property type="match status" value="1"/>
</dbReference>
<keyword evidence="2" id="KW-1185">Reference proteome</keyword>
<organism evidence="1 2">
    <name type="scientific">Mucilaginibacter calamicampi</name>
    <dbReference type="NCBI Taxonomy" id="1302352"/>
    <lineage>
        <taxon>Bacteria</taxon>
        <taxon>Pseudomonadati</taxon>
        <taxon>Bacteroidota</taxon>
        <taxon>Sphingobacteriia</taxon>
        <taxon>Sphingobacteriales</taxon>
        <taxon>Sphingobacteriaceae</taxon>
        <taxon>Mucilaginibacter</taxon>
    </lineage>
</organism>
<dbReference type="RefSeq" id="WP_377102583.1">
    <property type="nucleotide sequence ID" value="NZ_JBHTHU010000022.1"/>
</dbReference>
<dbReference type="InterPro" id="IPR013783">
    <property type="entry name" value="Ig-like_fold"/>
</dbReference>
<reference evidence="2" key="1">
    <citation type="journal article" date="2019" name="Int. J. Syst. Evol. Microbiol.">
        <title>The Global Catalogue of Microorganisms (GCM) 10K type strain sequencing project: providing services to taxonomists for standard genome sequencing and annotation.</title>
        <authorList>
            <consortium name="The Broad Institute Genomics Platform"/>
            <consortium name="The Broad Institute Genome Sequencing Center for Infectious Disease"/>
            <person name="Wu L."/>
            <person name="Ma J."/>
        </authorList>
    </citation>
    <scope>NUCLEOTIDE SEQUENCE [LARGE SCALE GENOMIC DNA]</scope>
    <source>
        <strain evidence="2">CCUG 63418</strain>
    </source>
</reference>
<protein>
    <submittedName>
        <fullName evidence="1">Carboxypeptidase regulatory-like domain-containing protein</fullName>
    </submittedName>
</protein>
<dbReference type="SUPFAM" id="SSF49464">
    <property type="entry name" value="Carboxypeptidase regulatory domain-like"/>
    <property type="match status" value="1"/>
</dbReference>
<dbReference type="EMBL" id="JBHTHU010000022">
    <property type="protein sequence ID" value="MFD0752228.1"/>
    <property type="molecule type" value="Genomic_DNA"/>
</dbReference>
<dbReference type="PROSITE" id="PS51257">
    <property type="entry name" value="PROKAR_LIPOPROTEIN"/>
    <property type="match status" value="1"/>
</dbReference>